<evidence type="ECO:0000313" key="7">
    <source>
        <dbReference type="Proteomes" id="UP000060487"/>
    </source>
</evidence>
<evidence type="ECO:0000313" key="6">
    <source>
        <dbReference type="EMBL" id="KWT94656.1"/>
    </source>
</evidence>
<dbReference type="EC" id="2.1.1.195" evidence="5"/>
<comment type="caution">
    <text evidence="6">The sequence shown here is derived from an EMBL/GenBank/DDBJ whole genome shotgun (WGS) entry which is preliminary data.</text>
</comment>
<dbReference type="InterPro" id="IPR002748">
    <property type="entry name" value="CbiD"/>
</dbReference>
<comment type="function">
    <text evidence="5">Catalyzes the methylation of C-1 in cobalt-precorrin-5B to form cobalt-precorrin-6A.</text>
</comment>
<dbReference type="RefSeq" id="WP_085050727.1">
    <property type="nucleotide sequence ID" value="NZ_LNQR01000004.1"/>
</dbReference>
<sequence>MKPTLRKGFTTGTAAAAAAKAATILAFTGHLPNEVKVTLPEALRTLDIKIHKASHHHGINGRSAASVIKDGGDDPDATSGLEIIAAMSLINTQPSRYGGAEVIIKGGDGVGIVTKAGLQVPVGAHAINPVPLSMIRTAVREAVPSGLIEVEIIVPEGQKAAQKTFNSRLGIIGGISIIGTTGIVEPMSVEAIKSAITCELDVAYEENSSTVYLSPGKIGEESLKSIFHGVHVVQMSNFIGDSLQYAMTKGFKKAVIGGHPGKLAKLLMGYFDTHSGNSPQATGFVAGYFGLEGEYNTVEEIIEYMQNTKKFDAMAYDIAVKIRALYGFSSVGVYLFNMKKQPIGAAACTRYW</sequence>
<name>A0ABR5SJK9_9BACT</name>
<keyword evidence="4 5" id="KW-0949">S-adenosyl-L-methionine</keyword>
<evidence type="ECO:0000256" key="1">
    <source>
        <dbReference type="ARBA" id="ARBA00022573"/>
    </source>
</evidence>
<gene>
    <name evidence="5 6" type="primary">cbiD</name>
    <name evidence="6" type="ORF">ASN18_0195</name>
</gene>
<keyword evidence="3 5" id="KW-0808">Transferase</keyword>
<evidence type="ECO:0000256" key="2">
    <source>
        <dbReference type="ARBA" id="ARBA00022603"/>
    </source>
</evidence>
<dbReference type="Gene3D" id="3.30.2110.10">
    <property type="entry name" value="CbiD-like"/>
    <property type="match status" value="1"/>
</dbReference>
<dbReference type="PIRSF" id="PIRSF026782">
    <property type="entry name" value="CbiD"/>
    <property type="match status" value="1"/>
</dbReference>
<dbReference type="NCBIfam" id="TIGR00312">
    <property type="entry name" value="cbiD"/>
    <property type="match status" value="1"/>
</dbReference>
<reference evidence="6 7" key="1">
    <citation type="submission" date="2015-11" db="EMBL/GenBank/DDBJ databases">
        <authorList>
            <person name="Lin W."/>
        </authorList>
    </citation>
    <scope>NUCLEOTIDE SEQUENCE [LARGE SCALE GENOMIC DNA]</scope>
    <source>
        <strain evidence="6 7">HCH-1</strain>
    </source>
</reference>
<dbReference type="Proteomes" id="UP000060487">
    <property type="component" value="Unassembled WGS sequence"/>
</dbReference>
<evidence type="ECO:0000256" key="5">
    <source>
        <dbReference type="HAMAP-Rule" id="MF_00787"/>
    </source>
</evidence>
<comment type="similarity">
    <text evidence="5">Belongs to the CbiD family.</text>
</comment>
<organism evidence="6 7">
    <name type="scientific">Candidatus Magnetominusculus xianensis</name>
    <dbReference type="NCBI Taxonomy" id="1748249"/>
    <lineage>
        <taxon>Bacteria</taxon>
        <taxon>Pseudomonadati</taxon>
        <taxon>Nitrospirota</taxon>
        <taxon>Nitrospiria</taxon>
        <taxon>Nitrospirales</taxon>
        <taxon>Nitrospiraceae</taxon>
        <taxon>Candidatus Magnetominusculus</taxon>
    </lineage>
</organism>
<comment type="catalytic activity">
    <reaction evidence="5">
        <text>Co-precorrin-5B + S-adenosyl-L-methionine = Co-precorrin-6A + S-adenosyl-L-homocysteine</text>
        <dbReference type="Rhea" id="RHEA:26285"/>
        <dbReference type="ChEBI" id="CHEBI:57856"/>
        <dbReference type="ChEBI" id="CHEBI:59789"/>
        <dbReference type="ChEBI" id="CHEBI:60063"/>
        <dbReference type="ChEBI" id="CHEBI:60064"/>
        <dbReference type="EC" id="2.1.1.195"/>
    </reaction>
</comment>
<dbReference type="PANTHER" id="PTHR35863">
    <property type="entry name" value="COBALT-PRECORRIN-5B C(1)-METHYLTRANSFERASE"/>
    <property type="match status" value="1"/>
</dbReference>
<evidence type="ECO:0000256" key="3">
    <source>
        <dbReference type="ARBA" id="ARBA00022679"/>
    </source>
</evidence>
<dbReference type="PANTHER" id="PTHR35863:SF1">
    <property type="entry name" value="COBALT-PRECORRIN-5B C(1)-METHYLTRANSFERASE"/>
    <property type="match status" value="1"/>
</dbReference>
<dbReference type="InterPro" id="IPR036074">
    <property type="entry name" value="CbiD_sf"/>
</dbReference>
<evidence type="ECO:0000256" key="4">
    <source>
        <dbReference type="ARBA" id="ARBA00022691"/>
    </source>
</evidence>
<protein>
    <recommendedName>
        <fullName evidence="5">Cobalt-precorrin-5B C(1)-methyltransferase</fullName>
        <ecNumber evidence="5">2.1.1.195</ecNumber>
    </recommendedName>
    <alternativeName>
        <fullName evidence="5">Cobalt-precorrin-6A synthase</fullName>
    </alternativeName>
</protein>
<dbReference type="SUPFAM" id="SSF111342">
    <property type="entry name" value="CbiD-like"/>
    <property type="match status" value="1"/>
</dbReference>
<dbReference type="Pfam" id="PF01888">
    <property type="entry name" value="CbiD"/>
    <property type="match status" value="1"/>
</dbReference>
<comment type="pathway">
    <text evidence="5">Cofactor biosynthesis; adenosylcobalamin biosynthesis; cob(II)yrinate a,c-diamide from sirohydrochlorin (anaerobic route): step 6/10.</text>
</comment>
<keyword evidence="2 5" id="KW-0489">Methyltransferase</keyword>
<proteinExistence type="inferred from homology"/>
<dbReference type="HAMAP" id="MF_00787">
    <property type="entry name" value="CbiD"/>
    <property type="match status" value="1"/>
</dbReference>
<keyword evidence="7" id="KW-1185">Reference proteome</keyword>
<accession>A0ABR5SJK9</accession>
<dbReference type="EMBL" id="LNQR01000004">
    <property type="protein sequence ID" value="KWT94656.1"/>
    <property type="molecule type" value="Genomic_DNA"/>
</dbReference>
<keyword evidence="1 5" id="KW-0169">Cobalamin biosynthesis</keyword>